<name>A0A1I0U7H1_9NOCA</name>
<reference evidence="1 2" key="1">
    <citation type="submission" date="2016-10" db="EMBL/GenBank/DDBJ databases">
        <authorList>
            <person name="de Groot N.N."/>
        </authorList>
    </citation>
    <scope>NUCLEOTIDE SEQUENCE [LARGE SCALE GENOMIC DNA]</scope>
    <source>
        <strain evidence="1 2">DSM 44908</strain>
    </source>
</reference>
<dbReference type="CDD" id="cd02440">
    <property type="entry name" value="AdoMet_MTases"/>
    <property type="match status" value="1"/>
</dbReference>
<dbReference type="GeneID" id="85487104"/>
<dbReference type="AlphaFoldDB" id="A0A1I0U7H1"/>
<proteinExistence type="predicted"/>
<protein>
    <submittedName>
        <fullName evidence="1">Methyltransferase domain-containing protein</fullName>
    </submittedName>
</protein>
<dbReference type="Pfam" id="PF13489">
    <property type="entry name" value="Methyltransf_23"/>
    <property type="match status" value="1"/>
</dbReference>
<sequence length="248" mass="27212">MLTMDFDRLGFGVGDRVIDIGCGLGRHSYELYRRGAHVVAFDQNAAELDEVKVMFGAMEAEGQVPASASAETVVGDALALPFPDGHFDGVVVSEMLEHIPNDRAAIAEIARVVRPGGTVAVSVPRWLPERICWALSDEYHANEGGHVRIYRASDLRKALSDAGLEVTHTHHAHALHAPYWWLKCAVGVNENDNRLVRSYHSMLVWDMMKAPAATRWAERLLDPVIGKSVVIYLRKPPAPQADGDEAAS</sequence>
<gene>
    <name evidence="1" type="ORF">SAMN05444374_11458</name>
</gene>
<dbReference type="GO" id="GO:0032259">
    <property type="term" value="P:methylation"/>
    <property type="evidence" value="ECO:0007669"/>
    <property type="project" value="UniProtKB-KW"/>
</dbReference>
<dbReference type="RefSeq" id="WP_068363149.1">
    <property type="nucleotide sequence ID" value="NZ_FOJN01000014.1"/>
</dbReference>
<dbReference type="Gene3D" id="3.40.50.150">
    <property type="entry name" value="Vaccinia Virus protein VP39"/>
    <property type="match status" value="1"/>
</dbReference>
<keyword evidence="1" id="KW-0489">Methyltransferase</keyword>
<dbReference type="InterPro" id="IPR029063">
    <property type="entry name" value="SAM-dependent_MTases_sf"/>
</dbReference>
<dbReference type="PANTHER" id="PTHR44068">
    <property type="entry name" value="ZGC:194242"/>
    <property type="match status" value="1"/>
</dbReference>
<evidence type="ECO:0000313" key="1">
    <source>
        <dbReference type="EMBL" id="SFA59777.1"/>
    </source>
</evidence>
<dbReference type="OrthoDB" id="9810247at2"/>
<evidence type="ECO:0000313" key="2">
    <source>
        <dbReference type="Proteomes" id="UP000182054"/>
    </source>
</evidence>
<dbReference type="SUPFAM" id="SSF53335">
    <property type="entry name" value="S-adenosyl-L-methionine-dependent methyltransferases"/>
    <property type="match status" value="1"/>
</dbReference>
<keyword evidence="1" id="KW-0808">Transferase</keyword>
<dbReference type="InterPro" id="IPR050447">
    <property type="entry name" value="Erg6_SMT_methyltransf"/>
</dbReference>
<dbReference type="PANTHER" id="PTHR44068:SF11">
    <property type="entry name" value="GERANYL DIPHOSPHATE 2-C-METHYLTRANSFERASE"/>
    <property type="match status" value="1"/>
</dbReference>
<accession>A0A1I0U7H1</accession>
<dbReference type="EMBL" id="FOJN01000014">
    <property type="protein sequence ID" value="SFA59777.1"/>
    <property type="molecule type" value="Genomic_DNA"/>
</dbReference>
<dbReference type="Proteomes" id="UP000182054">
    <property type="component" value="Unassembled WGS sequence"/>
</dbReference>
<dbReference type="GO" id="GO:0008168">
    <property type="term" value="F:methyltransferase activity"/>
    <property type="evidence" value="ECO:0007669"/>
    <property type="project" value="UniProtKB-KW"/>
</dbReference>
<organism evidence="1 2">
    <name type="scientific">Rhodococcoides kroppenstedtii</name>
    <dbReference type="NCBI Taxonomy" id="293050"/>
    <lineage>
        <taxon>Bacteria</taxon>
        <taxon>Bacillati</taxon>
        <taxon>Actinomycetota</taxon>
        <taxon>Actinomycetes</taxon>
        <taxon>Mycobacteriales</taxon>
        <taxon>Nocardiaceae</taxon>
        <taxon>Rhodococcoides</taxon>
    </lineage>
</organism>